<name>A0A1G1VC64_9BACT</name>
<keyword evidence="3" id="KW-0328">Glycosyltransferase</keyword>
<dbReference type="GO" id="GO:0009103">
    <property type="term" value="P:lipopolysaccharide biosynthetic process"/>
    <property type="evidence" value="ECO:0007669"/>
    <property type="project" value="UniProtKB-ARBA"/>
</dbReference>
<evidence type="ECO:0008006" key="11">
    <source>
        <dbReference type="Google" id="ProtNLM"/>
    </source>
</evidence>
<dbReference type="PANTHER" id="PTHR33908">
    <property type="entry name" value="MANNOSYLTRANSFERASE YKCB-RELATED"/>
    <property type="match status" value="1"/>
</dbReference>
<keyword evidence="5 8" id="KW-0812">Transmembrane</keyword>
<evidence type="ECO:0000313" key="9">
    <source>
        <dbReference type="EMBL" id="OGY12931.1"/>
    </source>
</evidence>
<comment type="subcellular location">
    <subcellularLocation>
        <location evidence="1">Cell membrane</location>
        <topology evidence="1">Multi-pass membrane protein</topology>
    </subcellularLocation>
</comment>
<keyword evidence="2" id="KW-1003">Cell membrane</keyword>
<feature type="transmembrane region" description="Helical" evidence="8">
    <location>
        <begin position="309"/>
        <end position="329"/>
    </location>
</feature>
<feature type="transmembrane region" description="Helical" evidence="8">
    <location>
        <begin position="94"/>
        <end position="114"/>
    </location>
</feature>
<dbReference type="InterPro" id="IPR050297">
    <property type="entry name" value="LipidA_mod_glycosyltrf_83"/>
</dbReference>
<feature type="transmembrane region" description="Helical" evidence="8">
    <location>
        <begin position="12"/>
        <end position="31"/>
    </location>
</feature>
<feature type="transmembrane region" description="Helical" evidence="8">
    <location>
        <begin position="175"/>
        <end position="207"/>
    </location>
</feature>
<accession>A0A1G1VC64</accession>
<evidence type="ECO:0000256" key="7">
    <source>
        <dbReference type="ARBA" id="ARBA00023136"/>
    </source>
</evidence>
<proteinExistence type="predicted"/>
<evidence type="ECO:0000256" key="1">
    <source>
        <dbReference type="ARBA" id="ARBA00004651"/>
    </source>
</evidence>
<feature type="transmembrane region" description="Helical" evidence="8">
    <location>
        <begin position="219"/>
        <end position="235"/>
    </location>
</feature>
<evidence type="ECO:0000256" key="5">
    <source>
        <dbReference type="ARBA" id="ARBA00022692"/>
    </source>
</evidence>
<dbReference type="PANTHER" id="PTHR33908:SF11">
    <property type="entry name" value="MEMBRANE PROTEIN"/>
    <property type="match status" value="1"/>
</dbReference>
<comment type="caution">
    <text evidence="9">The sequence shown here is derived from an EMBL/GenBank/DDBJ whole genome shotgun (WGS) entry which is preliminary data.</text>
</comment>
<organism evidence="9 10">
    <name type="scientific">Candidatus Blackburnbacteria bacterium RIFCSPHIGHO2_12_FULL_41_13b</name>
    <dbReference type="NCBI Taxonomy" id="1797517"/>
    <lineage>
        <taxon>Bacteria</taxon>
        <taxon>Candidatus Blackburniibacteriota</taxon>
    </lineage>
</organism>
<feature type="transmembrane region" description="Helical" evidence="8">
    <location>
        <begin position="370"/>
        <end position="389"/>
    </location>
</feature>
<feature type="transmembrane region" description="Helical" evidence="8">
    <location>
        <begin position="121"/>
        <end position="141"/>
    </location>
</feature>
<evidence type="ECO:0000256" key="4">
    <source>
        <dbReference type="ARBA" id="ARBA00022679"/>
    </source>
</evidence>
<dbReference type="Proteomes" id="UP000178272">
    <property type="component" value="Unassembled WGS sequence"/>
</dbReference>
<dbReference type="STRING" id="1797517.A3F61_00725"/>
<dbReference type="GO" id="GO:0005886">
    <property type="term" value="C:plasma membrane"/>
    <property type="evidence" value="ECO:0007669"/>
    <property type="project" value="UniProtKB-SubCell"/>
</dbReference>
<keyword evidence="6 8" id="KW-1133">Transmembrane helix</keyword>
<keyword evidence="7 8" id="KW-0472">Membrane</keyword>
<feature type="transmembrane region" description="Helical" evidence="8">
    <location>
        <begin position="341"/>
        <end position="358"/>
    </location>
</feature>
<reference evidence="9 10" key="1">
    <citation type="journal article" date="2016" name="Nat. Commun.">
        <title>Thousands of microbial genomes shed light on interconnected biogeochemical processes in an aquifer system.</title>
        <authorList>
            <person name="Anantharaman K."/>
            <person name="Brown C.T."/>
            <person name="Hug L.A."/>
            <person name="Sharon I."/>
            <person name="Castelle C.J."/>
            <person name="Probst A.J."/>
            <person name="Thomas B.C."/>
            <person name="Singh A."/>
            <person name="Wilkins M.J."/>
            <person name="Karaoz U."/>
            <person name="Brodie E.L."/>
            <person name="Williams K.H."/>
            <person name="Hubbard S.S."/>
            <person name="Banfield J.F."/>
        </authorList>
    </citation>
    <scope>NUCLEOTIDE SEQUENCE [LARGE SCALE GENOMIC DNA]</scope>
</reference>
<gene>
    <name evidence="9" type="ORF">A3F61_00725</name>
</gene>
<evidence type="ECO:0000313" key="10">
    <source>
        <dbReference type="Proteomes" id="UP000178272"/>
    </source>
</evidence>
<evidence type="ECO:0000256" key="6">
    <source>
        <dbReference type="ARBA" id="ARBA00022989"/>
    </source>
</evidence>
<evidence type="ECO:0000256" key="2">
    <source>
        <dbReference type="ARBA" id="ARBA00022475"/>
    </source>
</evidence>
<dbReference type="GO" id="GO:0016763">
    <property type="term" value="F:pentosyltransferase activity"/>
    <property type="evidence" value="ECO:0007669"/>
    <property type="project" value="TreeGrafter"/>
</dbReference>
<evidence type="ECO:0000256" key="3">
    <source>
        <dbReference type="ARBA" id="ARBA00022676"/>
    </source>
</evidence>
<dbReference type="AlphaFoldDB" id="A0A1G1VC64"/>
<protein>
    <recommendedName>
        <fullName evidence="11">Glycosyltransferase RgtA/B/C/D-like domain-containing protein</fullName>
    </recommendedName>
</protein>
<keyword evidence="4" id="KW-0808">Transferase</keyword>
<evidence type="ECO:0000256" key="8">
    <source>
        <dbReference type="SAM" id="Phobius"/>
    </source>
</evidence>
<feature type="transmembrane region" description="Helical" evidence="8">
    <location>
        <begin position="255"/>
        <end position="276"/>
    </location>
</feature>
<sequence>MIRNYVSKLSSILGTNLTVFLILSVVIIVFFGRLTHTFYQQDEWNAVGLIYSEGIEYIFPYSYDLADFILVKGRMLSSLIFYLLSVYFPFQNTYLAILAIILHIITSFLVFLLARLLVRNSLLAFLGALFFALNAVSHGAITWSAIAISAAGSSILVLLSLLFFFKYLESSRQKFLLLTGFALYFSLWFKEAGLYLFLFFPVAALFFKKYTLKSYIQQFWWFLVPFFAIVGYRIIELRFGPPDPNLYISGASDSFFLTILIRLIIYPLTSFSLMFVPGQPFIEFAREVLRDNYKFFASSPNNLLISQSVILDLLAVILTGFIVFVLALFSLKESRRNIKTVLFWLILTFVSFSPYVVLSKDFSYLESRYYYLPVASGAILFSWLLLRIWAVSGRKLFFAVALPLSLVFIFWHASAVKSAIEEQVVFSNWRTSFIKDLKSTVPTLSGNKNVFYITGDRNYWADGNRIPFQQGSGYTLMVLYYTSGKIPKEFLKDGYLFDIGSQGYMEIGDLGFGYFWNKNDLEKALINNNLSPDNVIPFYFDNAQHKLVKTKFIM</sequence>
<feature type="transmembrane region" description="Helical" evidence="8">
    <location>
        <begin position="147"/>
        <end position="168"/>
    </location>
</feature>
<dbReference type="EMBL" id="MHCA01000004">
    <property type="protein sequence ID" value="OGY12931.1"/>
    <property type="molecule type" value="Genomic_DNA"/>
</dbReference>
<feature type="transmembrane region" description="Helical" evidence="8">
    <location>
        <begin position="396"/>
        <end position="413"/>
    </location>
</feature>